<proteinExistence type="inferred from homology"/>
<evidence type="ECO:0000256" key="6">
    <source>
        <dbReference type="ARBA" id="ARBA00022729"/>
    </source>
</evidence>
<dbReference type="InterPro" id="IPR018142">
    <property type="entry name" value="Somatostatin/Cortistatin_C"/>
</dbReference>
<comment type="similarity">
    <text evidence="2">Belongs to the somatostatin family.</text>
</comment>
<keyword evidence="5" id="KW-0372">Hormone</keyword>
<sequence length="111" mass="12273">FRAPSVLKKLMNVRPGSVTMASLPSLIDSVPVVDTILQEMNQERKEMILKLLSGLLDNAAVSGQTGSEAGYPEPADGGPVMLEERSRYSQLPQRSRKVPCKNFFWKTFTSC</sequence>
<dbReference type="InterPro" id="IPR004250">
    <property type="entry name" value="Somatostatin"/>
</dbReference>
<dbReference type="AlphaFoldDB" id="A0A4W3H2Q1"/>
<keyword evidence="6" id="KW-0732">Signal</keyword>
<keyword evidence="4" id="KW-0165">Cleavage on pair of basic residues</keyword>
<evidence type="ECO:0000259" key="8">
    <source>
        <dbReference type="Pfam" id="PF03002"/>
    </source>
</evidence>
<dbReference type="GO" id="GO:0007193">
    <property type="term" value="P:adenylate cyclase-inhibiting G protein-coupled receptor signaling pathway"/>
    <property type="evidence" value="ECO:0007669"/>
    <property type="project" value="TreeGrafter"/>
</dbReference>
<dbReference type="GO" id="GO:0005615">
    <property type="term" value="C:extracellular space"/>
    <property type="evidence" value="ECO:0007669"/>
    <property type="project" value="TreeGrafter"/>
</dbReference>
<dbReference type="STRING" id="7868.ENSCMIP00000004349"/>
<dbReference type="Ensembl" id="ENSCMIT00000004511.1">
    <property type="protein sequence ID" value="ENSCMIP00000004349.1"/>
    <property type="gene ID" value="ENSCMIG00000002597.1"/>
</dbReference>
<dbReference type="GO" id="GO:0030334">
    <property type="term" value="P:regulation of cell migration"/>
    <property type="evidence" value="ECO:0007669"/>
    <property type="project" value="TreeGrafter"/>
</dbReference>
<dbReference type="PANTHER" id="PTHR10558">
    <property type="entry name" value="SOMATOSTATIN"/>
    <property type="match status" value="1"/>
</dbReference>
<evidence type="ECO:0000256" key="7">
    <source>
        <dbReference type="ARBA" id="ARBA00023157"/>
    </source>
</evidence>
<dbReference type="PANTHER" id="PTHR10558:SF1">
    <property type="entry name" value="CORTISTATIN"/>
    <property type="match status" value="1"/>
</dbReference>
<reference evidence="9" key="4">
    <citation type="submission" date="2025-08" db="UniProtKB">
        <authorList>
            <consortium name="Ensembl"/>
        </authorList>
    </citation>
    <scope>IDENTIFICATION</scope>
</reference>
<feature type="domain" description="Somatostatin/Cortistatin C-terminal" evidence="8">
    <location>
        <begin position="94"/>
        <end position="111"/>
    </location>
</feature>
<evidence type="ECO:0000256" key="1">
    <source>
        <dbReference type="ARBA" id="ARBA00004613"/>
    </source>
</evidence>
<keyword evidence="10" id="KW-1185">Reference proteome</keyword>
<evidence type="ECO:0000256" key="4">
    <source>
        <dbReference type="ARBA" id="ARBA00022685"/>
    </source>
</evidence>
<reference evidence="10" key="2">
    <citation type="journal article" date="2007" name="PLoS Biol.">
        <title>Survey sequencing and comparative analysis of the elephant shark (Callorhinchus milii) genome.</title>
        <authorList>
            <person name="Venkatesh B."/>
            <person name="Kirkness E.F."/>
            <person name="Loh Y.H."/>
            <person name="Halpern A.L."/>
            <person name="Lee A.P."/>
            <person name="Johnson J."/>
            <person name="Dandona N."/>
            <person name="Viswanathan L.D."/>
            <person name="Tay A."/>
            <person name="Venter J.C."/>
            <person name="Strausberg R.L."/>
            <person name="Brenner S."/>
        </authorList>
    </citation>
    <scope>NUCLEOTIDE SEQUENCE [LARGE SCALE GENOMIC DNA]</scope>
</reference>
<dbReference type="InParanoid" id="A0A4W3H2Q1"/>
<evidence type="ECO:0000256" key="2">
    <source>
        <dbReference type="ARBA" id="ARBA00008327"/>
    </source>
</evidence>
<comment type="subcellular location">
    <subcellularLocation>
        <location evidence="1">Secreted</location>
    </subcellularLocation>
</comment>
<dbReference type="Proteomes" id="UP000314986">
    <property type="component" value="Unassembled WGS sequence"/>
</dbReference>
<keyword evidence="3" id="KW-0964">Secreted</keyword>
<name>A0A4W3H2Q1_CALMI</name>
<dbReference type="GO" id="GO:0001664">
    <property type="term" value="F:G protein-coupled receptor binding"/>
    <property type="evidence" value="ECO:0007669"/>
    <property type="project" value="TreeGrafter"/>
</dbReference>
<evidence type="ECO:0000256" key="3">
    <source>
        <dbReference type="ARBA" id="ARBA00022525"/>
    </source>
</evidence>
<dbReference type="Pfam" id="PF03002">
    <property type="entry name" value="Somatostatin"/>
    <property type="match status" value="1"/>
</dbReference>
<evidence type="ECO:0000313" key="10">
    <source>
        <dbReference type="Proteomes" id="UP000314986"/>
    </source>
</evidence>
<reference evidence="10" key="1">
    <citation type="journal article" date="2006" name="Science">
        <title>Ancient noncoding elements conserved in the human genome.</title>
        <authorList>
            <person name="Venkatesh B."/>
            <person name="Kirkness E.F."/>
            <person name="Loh Y.H."/>
            <person name="Halpern A.L."/>
            <person name="Lee A.P."/>
            <person name="Johnson J."/>
            <person name="Dandona N."/>
            <person name="Viswanathan L.D."/>
            <person name="Tay A."/>
            <person name="Venter J.C."/>
            <person name="Strausberg R.L."/>
            <person name="Brenner S."/>
        </authorList>
    </citation>
    <scope>NUCLEOTIDE SEQUENCE [LARGE SCALE GENOMIC DNA]</scope>
</reference>
<reference evidence="9" key="5">
    <citation type="submission" date="2025-09" db="UniProtKB">
        <authorList>
            <consortium name="Ensembl"/>
        </authorList>
    </citation>
    <scope>IDENTIFICATION</scope>
</reference>
<dbReference type="GeneTree" id="ENSGT01010000229257"/>
<dbReference type="GO" id="GO:0005184">
    <property type="term" value="F:neuropeptide hormone activity"/>
    <property type="evidence" value="ECO:0007669"/>
    <property type="project" value="TreeGrafter"/>
</dbReference>
<organism evidence="9 10">
    <name type="scientific">Callorhinchus milii</name>
    <name type="common">Ghost shark</name>
    <dbReference type="NCBI Taxonomy" id="7868"/>
    <lineage>
        <taxon>Eukaryota</taxon>
        <taxon>Metazoa</taxon>
        <taxon>Chordata</taxon>
        <taxon>Craniata</taxon>
        <taxon>Vertebrata</taxon>
        <taxon>Chondrichthyes</taxon>
        <taxon>Holocephali</taxon>
        <taxon>Chimaeriformes</taxon>
        <taxon>Callorhinchidae</taxon>
        <taxon>Callorhinchus</taxon>
    </lineage>
</organism>
<reference evidence="10" key="3">
    <citation type="journal article" date="2014" name="Nature">
        <title>Elephant shark genome provides unique insights into gnathostome evolution.</title>
        <authorList>
            <consortium name="International Elephant Shark Genome Sequencing Consortium"/>
            <person name="Venkatesh B."/>
            <person name="Lee A.P."/>
            <person name="Ravi V."/>
            <person name="Maurya A.K."/>
            <person name="Lian M.M."/>
            <person name="Swann J.B."/>
            <person name="Ohta Y."/>
            <person name="Flajnik M.F."/>
            <person name="Sutoh Y."/>
            <person name="Kasahara M."/>
            <person name="Hoon S."/>
            <person name="Gangu V."/>
            <person name="Roy S.W."/>
            <person name="Irimia M."/>
            <person name="Korzh V."/>
            <person name="Kondrychyn I."/>
            <person name="Lim Z.W."/>
            <person name="Tay B.H."/>
            <person name="Tohari S."/>
            <person name="Kong K.W."/>
            <person name="Ho S."/>
            <person name="Lorente-Galdos B."/>
            <person name="Quilez J."/>
            <person name="Marques-Bonet T."/>
            <person name="Raney B.J."/>
            <person name="Ingham P.W."/>
            <person name="Tay A."/>
            <person name="Hillier L.W."/>
            <person name="Minx P."/>
            <person name="Boehm T."/>
            <person name="Wilson R.K."/>
            <person name="Brenner S."/>
            <person name="Warren W.C."/>
        </authorList>
    </citation>
    <scope>NUCLEOTIDE SEQUENCE [LARGE SCALE GENOMIC DNA]</scope>
</reference>
<accession>A0A4W3H2Q1</accession>
<protein>
    <recommendedName>
        <fullName evidence="8">Somatostatin/Cortistatin C-terminal domain-containing protein</fullName>
    </recommendedName>
</protein>
<keyword evidence="7" id="KW-1015">Disulfide bond</keyword>
<evidence type="ECO:0000256" key="5">
    <source>
        <dbReference type="ARBA" id="ARBA00022702"/>
    </source>
</evidence>
<evidence type="ECO:0000313" key="9">
    <source>
        <dbReference type="Ensembl" id="ENSCMIP00000004349.1"/>
    </source>
</evidence>